<evidence type="ECO:0000256" key="1">
    <source>
        <dbReference type="SAM" id="SignalP"/>
    </source>
</evidence>
<dbReference type="RefSeq" id="WP_163916419.1">
    <property type="nucleotide sequence ID" value="NZ_AP022592.1"/>
</dbReference>
<keyword evidence="3" id="KW-0614">Plasmid</keyword>
<dbReference type="KEGG" id="marz:MARA_02360"/>
<dbReference type="InterPro" id="IPR011051">
    <property type="entry name" value="RmlC_Cupin_sf"/>
</dbReference>
<dbReference type="SUPFAM" id="SSF51182">
    <property type="entry name" value="RmlC-like cupins"/>
    <property type="match status" value="1"/>
</dbReference>
<evidence type="ECO:0000259" key="2">
    <source>
        <dbReference type="Pfam" id="PF07883"/>
    </source>
</evidence>
<protein>
    <submittedName>
        <fullName evidence="3">Cupin</fullName>
    </submittedName>
</protein>
<feature type="signal peptide" evidence="1">
    <location>
        <begin position="1"/>
        <end position="24"/>
    </location>
</feature>
<dbReference type="Pfam" id="PF07883">
    <property type="entry name" value="Cupin_2"/>
    <property type="match status" value="1"/>
</dbReference>
<gene>
    <name evidence="3" type="ORF">MARA_02360</name>
</gene>
<feature type="chain" id="PRO_5038818917" evidence="1">
    <location>
        <begin position="25"/>
        <end position="149"/>
    </location>
</feature>
<proteinExistence type="predicted"/>
<sequence length="149" mass="15030">MVTRRTRAAIALAALGLTAGTAVGGVAPVAGATPPSGTSAVTLSKQTVAGKDYIVSDITIAPGGGTGWHTHRGVIYGVVKEGTLTHYSSDCQQDGIYGVGDPITDPTGEEHVHAARNLGSTPVVLEVTYVDPAGLPTSDSAENPGCDFD</sequence>
<dbReference type="Gene3D" id="2.60.120.10">
    <property type="entry name" value="Jelly Rolls"/>
    <property type="match status" value="1"/>
</dbReference>
<dbReference type="EMBL" id="AP022592">
    <property type="protein sequence ID" value="BBY46806.1"/>
    <property type="molecule type" value="Genomic_DNA"/>
</dbReference>
<feature type="domain" description="Cupin type-2" evidence="2">
    <location>
        <begin position="58"/>
        <end position="125"/>
    </location>
</feature>
<evidence type="ECO:0000313" key="4">
    <source>
        <dbReference type="Proteomes" id="UP000467428"/>
    </source>
</evidence>
<keyword evidence="4" id="KW-1185">Reference proteome</keyword>
<dbReference type="Proteomes" id="UP000467428">
    <property type="component" value="Plasmid pJCM18538"/>
</dbReference>
<accession>A0A7I7RRX7</accession>
<evidence type="ECO:0000313" key="3">
    <source>
        <dbReference type="EMBL" id="BBY46806.1"/>
    </source>
</evidence>
<geneLocation type="plasmid" evidence="3">
    <name>pJCM18538</name>
</geneLocation>
<reference evidence="3 4" key="1">
    <citation type="journal article" date="2019" name="Emerg. Microbes Infect.">
        <title>Comprehensive subspecies identification of 175 nontuberculous mycobacteria species based on 7547 genomic profiles.</title>
        <authorList>
            <person name="Matsumoto Y."/>
            <person name="Kinjo T."/>
            <person name="Motooka D."/>
            <person name="Nabeya D."/>
            <person name="Jung N."/>
            <person name="Uechi K."/>
            <person name="Horii T."/>
            <person name="Iida T."/>
            <person name="Fujita J."/>
            <person name="Nakamura S."/>
        </authorList>
    </citation>
    <scope>NUCLEOTIDE SEQUENCE [LARGE SCALE GENOMIC DNA]</scope>
    <source>
        <strain evidence="3 4">JCM 18538</strain>
        <plasmid evidence="3">pJCM18538</plasmid>
    </source>
</reference>
<dbReference type="AlphaFoldDB" id="A0A7I7RRX7"/>
<dbReference type="InterPro" id="IPR014710">
    <property type="entry name" value="RmlC-like_jellyroll"/>
</dbReference>
<name>A0A7I7RRX7_9MYCO</name>
<dbReference type="InterPro" id="IPR013096">
    <property type="entry name" value="Cupin_2"/>
</dbReference>
<keyword evidence="1" id="KW-0732">Signal</keyword>
<organism evidence="3 4">
    <name type="scientific">Mycolicibacterium arabiense</name>
    <dbReference type="NCBI Taxonomy" id="1286181"/>
    <lineage>
        <taxon>Bacteria</taxon>
        <taxon>Bacillati</taxon>
        <taxon>Actinomycetota</taxon>
        <taxon>Actinomycetes</taxon>
        <taxon>Mycobacteriales</taxon>
        <taxon>Mycobacteriaceae</taxon>
        <taxon>Mycolicibacterium</taxon>
    </lineage>
</organism>